<dbReference type="EMBL" id="PTJD01000025">
    <property type="protein sequence ID" value="PPK90209.1"/>
    <property type="molecule type" value="Genomic_DNA"/>
</dbReference>
<evidence type="ECO:0000313" key="1">
    <source>
        <dbReference type="EMBL" id="PPK90209.1"/>
    </source>
</evidence>
<reference evidence="1 2" key="1">
    <citation type="submission" date="2018-02" db="EMBL/GenBank/DDBJ databases">
        <title>Genomic Encyclopedia of Archaeal and Bacterial Type Strains, Phase II (KMG-II): from individual species to whole genera.</title>
        <authorList>
            <person name="Goeker M."/>
        </authorList>
    </citation>
    <scope>NUCLEOTIDE SEQUENCE [LARGE SCALE GENOMIC DNA]</scope>
    <source>
        <strain evidence="1 2">DSM 22857</strain>
    </source>
</reference>
<gene>
    <name evidence="1" type="ORF">CLV92_1255</name>
</gene>
<name>A0A2S6IC03_9ACTN</name>
<dbReference type="Proteomes" id="UP000239485">
    <property type="component" value="Unassembled WGS sequence"/>
</dbReference>
<accession>A0A2S6IC03</accession>
<keyword evidence="2" id="KW-1185">Reference proteome</keyword>
<comment type="caution">
    <text evidence="1">The sequence shown here is derived from an EMBL/GenBank/DDBJ whole genome shotgun (WGS) entry which is preliminary data.</text>
</comment>
<protein>
    <submittedName>
        <fullName evidence="1">Uncharacterized protein</fullName>
    </submittedName>
</protein>
<organism evidence="1 2">
    <name type="scientific">Kineococcus xinjiangensis</name>
    <dbReference type="NCBI Taxonomy" id="512762"/>
    <lineage>
        <taxon>Bacteria</taxon>
        <taxon>Bacillati</taxon>
        <taxon>Actinomycetota</taxon>
        <taxon>Actinomycetes</taxon>
        <taxon>Kineosporiales</taxon>
        <taxon>Kineosporiaceae</taxon>
        <taxon>Kineococcus</taxon>
    </lineage>
</organism>
<sequence>MSDEYFTDPDGSTVHVELLDVSEDAWTQLHQVLGLAPHWLGRWKGGRHVFLDLAQYPDADLTRLRQWARNLGIAHQWENTTRTSWHPTSNGAPLPEATETGVCRTPEYLDTLTCPCGNDTCSTGLSHATTTAQEVDQDWDGRHVACRDCGRVMDLSTHDETSGTVHVVAGPQPFTPLP</sequence>
<evidence type="ECO:0000313" key="2">
    <source>
        <dbReference type="Proteomes" id="UP000239485"/>
    </source>
</evidence>
<dbReference type="AlphaFoldDB" id="A0A2S6IC03"/>
<dbReference type="OrthoDB" id="9949760at2"/>
<dbReference type="RefSeq" id="WP_104435874.1">
    <property type="nucleotide sequence ID" value="NZ_PTJD01000025.1"/>
</dbReference>
<proteinExistence type="predicted"/>